<dbReference type="Pfam" id="PF15279">
    <property type="entry name" value="SOBP"/>
    <property type="match status" value="1"/>
</dbReference>
<sequence length="1200" mass="129468">MFETTKTKDDDVIENAASPTSLSSASPPNFLTTRATSSASATVTRSPAGPASRAAADGVTVKVEPPDDIKDYVETTMNELLGWYGLPKMDKADTGHLALASLPSPAFRKQAQPSATSTTCPTSNNSTSSKERRNSSNSNNGSNNCKANSNSVEDSSEHPPATKDALKRSTRSPHKANLTPPSVFNNDANNNSSSCGPDDDDDDLDDDEDDDDFNELREEMEELRDTGSVASDISAGRLVSPVMLGGGVPESERGVPIVCSWCQKNGTKLFTLATPTGVKSFCSEVCFTQCRRASFKKNKVCDWCKHVRHTVNFVDFQEGEVQVQFCSEKCLNQYKMNIFCTEARQHLQHIQNLAGEGADKGKGDRAREKKKGEILITPELWLSNGGGHDDVCVKKEVGVDGDAREGQSRGKRGEGDYGVRKGRDEEEGEEEEEEEPGELREREKEKSRRETALEMSVRNALISEESNNSNDDRFRKEMSSPSNLNRRRSPSNGGSSVSPMLKPVDKTSSSENRFRRDRERIRKLMVEGKYREGRAGGASTSGGFRDKPERLTTSQGHSRTHHAGLSPLSSSSPSSSQAAVSSSNSNSAEHAAASSLISNWATSQLLAMMPGHLGSALPNPGVNPNLVKLGYDSSPLLYSSLFGPTPMLLPSAQKDAVAMTAAAVASSNQLRSRHESRRELLRDRDRSRESSERGEQRKRDNTNERSSTASAVPLSPSSTSHSSEGTPGPSTAMTTMTPGMINHHGLPPGGQLPSSLMTENSRHHFPPHPFLTGEVNQNVPLAHYFMDPALAGMFPLPFPPHTQPQPSTAHPPLRPVVPHQNPGAPGGSTMSGGTSAQPGSSTQSSTPAQPAAPPHPGAAPAAHPPLLPLPGFPPPSNGLPPVTVLVPYPFAVPVPVPIPIPLPISPEKLANYFKEKQEANKTPATTSSNSSQRCPPNEVFERRSRSSSEARSRTSSVGHTINPSPSASPHLSSSKCSPIGPFVPGPSLLESPDAGLALPGGRESADSIMTLRREIGRSSHTRDSISPSSSTGGHKRCFTPPHHTYSLDLCKRPRLECPIQHDENEAMDLSKMSSRSSSPRKSLESSERDNNRTAVKSPASVTDVDSDSSSLPQNLKVPRIHIVSERSEPPLYQPSASIPLPPLTPDPSSYSSRRSRILDAPNVPKKSRSPSPERRYARTVPRDMVEAARRRGLRARVRTK</sequence>
<proteinExistence type="predicted"/>
<dbReference type="Proteomes" id="UP000694888">
    <property type="component" value="Unplaced"/>
</dbReference>
<feature type="compositionally biased region" description="Basic and acidic residues" evidence="1">
    <location>
        <begin position="1081"/>
        <end position="1091"/>
    </location>
</feature>
<evidence type="ECO:0000313" key="3">
    <source>
        <dbReference type="RefSeq" id="XP_012945799.1"/>
    </source>
</evidence>
<feature type="compositionally biased region" description="Polar residues" evidence="1">
    <location>
        <begin position="179"/>
        <end position="195"/>
    </location>
</feature>
<protein>
    <submittedName>
        <fullName evidence="3">Uncharacterized protein LOC101861862</fullName>
    </submittedName>
</protein>
<feature type="compositionally biased region" description="Low complexity" evidence="1">
    <location>
        <begin position="963"/>
        <end position="978"/>
    </location>
</feature>
<feature type="compositionally biased region" description="Low complexity" evidence="1">
    <location>
        <begin position="479"/>
        <end position="499"/>
    </location>
</feature>
<feature type="region of interest" description="Disordered" evidence="1">
    <location>
        <begin position="1064"/>
        <end position="1200"/>
    </location>
</feature>
<feature type="compositionally biased region" description="Low complexity" evidence="1">
    <location>
        <begin position="113"/>
        <end position="128"/>
    </location>
</feature>
<keyword evidence="2" id="KW-1185">Reference proteome</keyword>
<gene>
    <name evidence="3" type="primary">LOC101861862</name>
</gene>
<evidence type="ECO:0000313" key="2">
    <source>
        <dbReference type="Proteomes" id="UP000694888"/>
    </source>
</evidence>
<feature type="compositionally biased region" description="Basic and acidic residues" evidence="1">
    <location>
        <begin position="437"/>
        <end position="452"/>
    </location>
</feature>
<organism evidence="2 3">
    <name type="scientific">Aplysia californica</name>
    <name type="common">California sea hare</name>
    <dbReference type="NCBI Taxonomy" id="6500"/>
    <lineage>
        <taxon>Eukaryota</taxon>
        <taxon>Metazoa</taxon>
        <taxon>Spiralia</taxon>
        <taxon>Lophotrochozoa</taxon>
        <taxon>Mollusca</taxon>
        <taxon>Gastropoda</taxon>
        <taxon>Heterobranchia</taxon>
        <taxon>Euthyneura</taxon>
        <taxon>Tectipleura</taxon>
        <taxon>Aplysiida</taxon>
        <taxon>Aplysioidea</taxon>
        <taxon>Aplysiidae</taxon>
        <taxon>Aplysia</taxon>
    </lineage>
</organism>
<name>A0ABM1ADU9_APLCA</name>
<feature type="compositionally biased region" description="Acidic residues" evidence="1">
    <location>
        <begin position="197"/>
        <end position="211"/>
    </location>
</feature>
<feature type="compositionally biased region" description="Basic and acidic residues" evidence="1">
    <location>
        <begin position="939"/>
        <end position="952"/>
    </location>
</feature>
<feature type="compositionally biased region" description="Basic and acidic residues" evidence="1">
    <location>
        <begin position="1011"/>
        <end position="1023"/>
    </location>
</feature>
<feature type="compositionally biased region" description="Basic and acidic residues" evidence="1">
    <location>
        <begin position="155"/>
        <end position="167"/>
    </location>
</feature>
<feature type="compositionally biased region" description="Basic and acidic residues" evidence="1">
    <location>
        <begin position="512"/>
        <end position="534"/>
    </location>
</feature>
<accession>A0ABM1ADU9</accession>
<feature type="compositionally biased region" description="Low complexity" evidence="1">
    <location>
        <begin position="135"/>
        <end position="151"/>
    </location>
</feature>
<feature type="compositionally biased region" description="Acidic residues" evidence="1">
    <location>
        <begin position="425"/>
        <end position="436"/>
    </location>
</feature>
<feature type="compositionally biased region" description="Low complexity" evidence="1">
    <location>
        <begin position="1069"/>
        <end position="1080"/>
    </location>
</feature>
<feature type="compositionally biased region" description="Basic and acidic residues" evidence="1">
    <location>
        <begin position="672"/>
        <end position="703"/>
    </location>
</feature>
<feature type="compositionally biased region" description="Low complexity" evidence="1">
    <location>
        <begin position="831"/>
        <end position="849"/>
    </location>
</feature>
<feature type="compositionally biased region" description="Basic residues" evidence="1">
    <location>
        <begin position="1190"/>
        <end position="1200"/>
    </location>
</feature>
<dbReference type="PANTHER" id="PTHR23186:SF4">
    <property type="entry name" value="GH22790P"/>
    <property type="match status" value="1"/>
</dbReference>
<feature type="region of interest" description="Disordered" evidence="1">
    <location>
        <begin position="664"/>
        <end position="762"/>
    </location>
</feature>
<feature type="compositionally biased region" description="Basic and acidic residues" evidence="1">
    <location>
        <begin position="1171"/>
        <end position="1189"/>
    </location>
</feature>
<feature type="compositionally biased region" description="Polar residues" evidence="1">
    <location>
        <begin position="920"/>
        <end position="934"/>
    </location>
</feature>
<feature type="region of interest" description="Disordered" evidence="1">
    <location>
        <begin position="107"/>
        <end position="211"/>
    </location>
</feature>
<dbReference type="PANTHER" id="PTHR23186">
    <property type="entry name" value="RETINOIC ACID-INDUCED PROTEIN 2"/>
    <property type="match status" value="1"/>
</dbReference>
<feature type="compositionally biased region" description="Low complexity" evidence="1">
    <location>
        <begin position="566"/>
        <end position="586"/>
    </location>
</feature>
<reference evidence="3" key="1">
    <citation type="submission" date="2025-08" db="UniProtKB">
        <authorList>
            <consortium name="RefSeq"/>
        </authorList>
    </citation>
    <scope>IDENTIFICATION</scope>
</reference>
<feature type="compositionally biased region" description="Low complexity" evidence="1">
    <location>
        <begin position="16"/>
        <end position="58"/>
    </location>
</feature>
<dbReference type="InterPro" id="IPR026092">
    <property type="entry name" value="RAI2/SOBP"/>
</dbReference>
<feature type="compositionally biased region" description="Basic and acidic residues" evidence="1">
    <location>
        <begin position="1"/>
        <end position="10"/>
    </location>
</feature>
<feature type="region of interest" description="Disordered" evidence="1">
    <location>
        <begin position="796"/>
        <end position="869"/>
    </location>
</feature>
<dbReference type="RefSeq" id="XP_012945799.1">
    <property type="nucleotide sequence ID" value="XM_013090345.2"/>
</dbReference>
<feature type="region of interest" description="Disordered" evidence="1">
    <location>
        <begin position="402"/>
        <end position="586"/>
    </location>
</feature>
<feature type="compositionally biased region" description="Pro residues" evidence="1">
    <location>
        <begin position="850"/>
        <end position="869"/>
    </location>
</feature>
<evidence type="ECO:0000256" key="1">
    <source>
        <dbReference type="SAM" id="MobiDB-lite"/>
    </source>
</evidence>
<feature type="compositionally biased region" description="Low complexity" evidence="1">
    <location>
        <begin position="706"/>
        <end position="731"/>
    </location>
</feature>
<feature type="region of interest" description="Disordered" evidence="1">
    <location>
        <begin position="917"/>
        <end position="1040"/>
    </location>
</feature>
<feature type="compositionally biased region" description="Basic and acidic residues" evidence="1">
    <location>
        <begin position="402"/>
        <end position="424"/>
    </location>
</feature>
<feature type="region of interest" description="Disordered" evidence="1">
    <location>
        <begin position="1"/>
        <end position="68"/>
    </location>
</feature>
<feature type="compositionally biased region" description="Low complexity" evidence="1">
    <location>
        <begin position="1100"/>
        <end position="1110"/>
    </location>
</feature>
<dbReference type="GeneID" id="101861862"/>